<accession>A0ACC1T724</accession>
<proteinExistence type="predicted"/>
<name>A0ACC1T724_9APHY</name>
<organism evidence="1 2">
    <name type="scientific">Phlebia brevispora</name>
    <dbReference type="NCBI Taxonomy" id="194682"/>
    <lineage>
        <taxon>Eukaryota</taxon>
        <taxon>Fungi</taxon>
        <taxon>Dikarya</taxon>
        <taxon>Basidiomycota</taxon>
        <taxon>Agaricomycotina</taxon>
        <taxon>Agaricomycetes</taxon>
        <taxon>Polyporales</taxon>
        <taxon>Meruliaceae</taxon>
        <taxon>Phlebia</taxon>
    </lineage>
</organism>
<reference evidence="1" key="1">
    <citation type="submission" date="2022-07" db="EMBL/GenBank/DDBJ databases">
        <title>Genome Sequence of Phlebia brevispora.</title>
        <authorList>
            <person name="Buettner E."/>
        </authorList>
    </citation>
    <scope>NUCLEOTIDE SEQUENCE</scope>
    <source>
        <strain evidence="1">MPL23</strain>
    </source>
</reference>
<evidence type="ECO:0000313" key="1">
    <source>
        <dbReference type="EMBL" id="KAJ3554881.1"/>
    </source>
</evidence>
<dbReference type="Proteomes" id="UP001148662">
    <property type="component" value="Unassembled WGS sequence"/>
</dbReference>
<evidence type="ECO:0000313" key="2">
    <source>
        <dbReference type="Proteomes" id="UP001148662"/>
    </source>
</evidence>
<gene>
    <name evidence="1" type="ORF">NM688_g2875</name>
</gene>
<dbReference type="EMBL" id="JANHOG010000388">
    <property type="protein sequence ID" value="KAJ3554881.1"/>
    <property type="molecule type" value="Genomic_DNA"/>
</dbReference>
<comment type="caution">
    <text evidence="1">The sequence shown here is derived from an EMBL/GenBank/DDBJ whole genome shotgun (WGS) entry which is preliminary data.</text>
</comment>
<protein>
    <submittedName>
        <fullName evidence="1">Uncharacterized protein</fullName>
    </submittedName>
</protein>
<keyword evidence="2" id="KW-1185">Reference proteome</keyword>
<sequence>MSRFAPPRASSPRRPWIKSTDVLAQDFLDTSRTSVLSSVPELTDLTEEQIEFIDTVISRASATATNFLSVFKAYNDVLQERGLDPQHEVVYYGKLLKLGTLKGKNWGEKWEMVKRQQKYSRRTEPRPVSSSSRLQTPLTRAKVLSRLTGELKAIEKFDDASTVASRQRNIDVDLFDAASAAETDVTPRNIPMPRRSISPTLTTNSLGLSTAASTSAYQVNPVVPARSIHGSSIVSR</sequence>